<name>A0A0P6XG00_9CHLR</name>
<gene>
    <name evidence="2" type="ORF">ADN00_14195</name>
</gene>
<protein>
    <submittedName>
        <fullName evidence="2">Uncharacterized protein</fullName>
    </submittedName>
</protein>
<dbReference type="Gene3D" id="1.20.1480.30">
    <property type="entry name" value="Designed four-helix bundle protein"/>
    <property type="match status" value="1"/>
</dbReference>
<dbReference type="EMBL" id="LGCL01000033">
    <property type="protein sequence ID" value="KPL74145.1"/>
    <property type="molecule type" value="Genomic_DNA"/>
</dbReference>
<evidence type="ECO:0000313" key="2">
    <source>
        <dbReference type="EMBL" id="KPL74145.1"/>
    </source>
</evidence>
<dbReference type="Proteomes" id="UP000050417">
    <property type="component" value="Unassembled WGS sequence"/>
</dbReference>
<keyword evidence="1" id="KW-0472">Membrane</keyword>
<keyword evidence="1" id="KW-0812">Transmembrane</keyword>
<proteinExistence type="predicted"/>
<comment type="caution">
    <text evidence="2">The sequence shown here is derived from an EMBL/GenBank/DDBJ whole genome shotgun (WGS) entry which is preliminary data.</text>
</comment>
<feature type="transmembrane region" description="Helical" evidence="1">
    <location>
        <begin position="237"/>
        <end position="259"/>
    </location>
</feature>
<accession>A0A0P6XG00</accession>
<dbReference type="STRING" id="1134406.ADN00_14195"/>
<organism evidence="2 3">
    <name type="scientific">Ornatilinea apprima</name>
    <dbReference type="NCBI Taxonomy" id="1134406"/>
    <lineage>
        <taxon>Bacteria</taxon>
        <taxon>Bacillati</taxon>
        <taxon>Chloroflexota</taxon>
        <taxon>Anaerolineae</taxon>
        <taxon>Anaerolineales</taxon>
        <taxon>Anaerolineaceae</taxon>
        <taxon>Ornatilinea</taxon>
    </lineage>
</organism>
<dbReference type="AlphaFoldDB" id="A0A0P6XG00"/>
<evidence type="ECO:0000256" key="1">
    <source>
        <dbReference type="SAM" id="Phobius"/>
    </source>
</evidence>
<reference evidence="2 3" key="1">
    <citation type="submission" date="2015-07" db="EMBL/GenBank/DDBJ databases">
        <title>Genome sequence of Ornatilinea apprima DSM 23815.</title>
        <authorList>
            <person name="Hemp J."/>
            <person name="Ward L.M."/>
            <person name="Pace L.A."/>
            <person name="Fischer W.W."/>
        </authorList>
    </citation>
    <scope>NUCLEOTIDE SEQUENCE [LARGE SCALE GENOMIC DNA]</scope>
    <source>
        <strain evidence="2 3">P3M-1</strain>
    </source>
</reference>
<evidence type="ECO:0000313" key="3">
    <source>
        <dbReference type="Proteomes" id="UP000050417"/>
    </source>
</evidence>
<sequence>MKRFFYRIAALLMMVSAILGWVISATGIYLVWRVEPHVSNGLVTAATSLDETLAATEGLLKVADSSLEQAEKSIQLVETTVDTLAGTLESTSEVTSAVADVVGDTLGDMVKGTRAALNTMTKTARLIDDTLGFVASVPFIGRSYKPEVPLSDSVSDVSASMNDLPTALGQMSVDMQTTSGSLVQLSKDTRKLATSLADIQDNLAETREVVESYQTTVTDVRGSLAVAIQNLPTWVKIAAVSITLLLVWVFLAQVAIFIYGRELFKTPRVVTVEAAPVVVEESAVEAIIESETSAEESAEEK</sequence>
<keyword evidence="3" id="KW-1185">Reference proteome</keyword>
<keyword evidence="1" id="KW-1133">Transmembrane helix</keyword>
<dbReference type="RefSeq" id="WP_075063685.1">
    <property type="nucleotide sequence ID" value="NZ_LGCL01000033.1"/>
</dbReference>
<dbReference type="OrthoDB" id="152192at2"/>
<dbReference type="SUPFAM" id="SSF58104">
    <property type="entry name" value="Methyl-accepting chemotaxis protein (MCP) signaling domain"/>
    <property type="match status" value="1"/>
</dbReference>